<feature type="region of interest" description="Disordered" evidence="1">
    <location>
        <begin position="1"/>
        <end position="63"/>
    </location>
</feature>
<organism evidence="2">
    <name type="scientific">Lotharella globosa</name>
    <dbReference type="NCBI Taxonomy" id="91324"/>
    <lineage>
        <taxon>Eukaryota</taxon>
        <taxon>Sar</taxon>
        <taxon>Rhizaria</taxon>
        <taxon>Cercozoa</taxon>
        <taxon>Chlorarachniophyceae</taxon>
        <taxon>Lotharella</taxon>
    </lineage>
</organism>
<reference evidence="2" key="1">
    <citation type="submission" date="2021-01" db="EMBL/GenBank/DDBJ databases">
        <authorList>
            <person name="Corre E."/>
            <person name="Pelletier E."/>
            <person name="Niang G."/>
            <person name="Scheremetjew M."/>
            <person name="Finn R."/>
            <person name="Kale V."/>
            <person name="Holt S."/>
            <person name="Cochrane G."/>
            <person name="Meng A."/>
            <person name="Brown T."/>
            <person name="Cohen L."/>
        </authorList>
    </citation>
    <scope>NUCLEOTIDE SEQUENCE</scope>
    <source>
        <strain evidence="2">CCCM811</strain>
    </source>
</reference>
<dbReference type="AlphaFoldDB" id="A0A7S3ZDP5"/>
<accession>A0A7S3ZDP5</accession>
<evidence type="ECO:0000313" key="2">
    <source>
        <dbReference type="EMBL" id="CAE0680110.1"/>
    </source>
</evidence>
<evidence type="ECO:0000256" key="1">
    <source>
        <dbReference type="SAM" id="MobiDB-lite"/>
    </source>
</evidence>
<sequence length="268" mass="29558">MSSPQSNWKGPKPDEKAKEFNCIKKPQGHIRPLRAAGATFRAPASRKRVKHDSVSQQQPLRKKARKRVLLLSAPATVSEPLTNFNAASACGEAPDHVIQDIKKGMSNPTNVNSRPSGVIGRISSYQGTPSMTRLGKRTVLVDLVTPRPDLEGFIVGGRINLKSIDKPIPALMSFTNPHSMELMLCHRDGTAAIPNDEVEIWTEGELKPLRRFRKDVDLSKLNMQLNTDLLVARNLCSRKNGSVAPSDAQLLLQLWVSTVGQPLHSKRL</sequence>
<dbReference type="EMBL" id="HBIV01045478">
    <property type="protein sequence ID" value="CAE0680110.1"/>
    <property type="molecule type" value="Transcribed_RNA"/>
</dbReference>
<feature type="compositionally biased region" description="Basic and acidic residues" evidence="1">
    <location>
        <begin position="11"/>
        <end position="22"/>
    </location>
</feature>
<name>A0A7S3ZDP5_9EUKA</name>
<gene>
    <name evidence="2" type="ORF">LGLO00237_LOCUS31896</name>
</gene>
<protein>
    <submittedName>
        <fullName evidence="2">Uncharacterized protein</fullName>
    </submittedName>
</protein>
<proteinExistence type="predicted"/>